<dbReference type="AlphaFoldDB" id="A0A933E947"/>
<protein>
    <submittedName>
        <fullName evidence="1">Uncharacterized protein</fullName>
    </submittedName>
</protein>
<organism evidence="1 2">
    <name type="scientific">Tectimicrobiota bacterium</name>
    <dbReference type="NCBI Taxonomy" id="2528274"/>
    <lineage>
        <taxon>Bacteria</taxon>
        <taxon>Pseudomonadati</taxon>
        <taxon>Nitrospinota/Tectimicrobiota group</taxon>
        <taxon>Candidatus Tectimicrobiota</taxon>
    </lineage>
</organism>
<sequence>MEQRCASIRNIGYYHPRPGYGGEPILEEEREKARRGERSEAVDRAVKEAVSALEEDGAEVITFGCSGTFWLQPFVQEKLLELGWEVPVLEGYSAAIQLAKMLVGLGVNASGVTFPVDRPRKRPRRVLM</sequence>
<dbReference type="EMBL" id="JACQRX010000085">
    <property type="protein sequence ID" value="MBI4251200.1"/>
    <property type="molecule type" value="Genomic_DNA"/>
</dbReference>
<dbReference type="Proteomes" id="UP000752292">
    <property type="component" value="Unassembled WGS sequence"/>
</dbReference>
<reference evidence="1" key="1">
    <citation type="submission" date="2020-07" db="EMBL/GenBank/DDBJ databases">
        <title>Huge and variable diversity of episymbiotic CPR bacteria and DPANN archaea in groundwater ecosystems.</title>
        <authorList>
            <person name="He C.Y."/>
            <person name="Keren R."/>
            <person name="Whittaker M."/>
            <person name="Farag I.F."/>
            <person name="Doudna J."/>
            <person name="Cate J.H.D."/>
            <person name="Banfield J.F."/>
        </authorList>
    </citation>
    <scope>NUCLEOTIDE SEQUENCE</scope>
    <source>
        <strain evidence="1">NC_groundwater_1370_Ag_S-0.2um_69_93</strain>
    </source>
</reference>
<dbReference type="InterPro" id="IPR053714">
    <property type="entry name" value="Iso_Racemase_Enz_sf"/>
</dbReference>
<evidence type="ECO:0000313" key="1">
    <source>
        <dbReference type="EMBL" id="MBI4251200.1"/>
    </source>
</evidence>
<comment type="caution">
    <text evidence="1">The sequence shown here is derived from an EMBL/GenBank/DDBJ whole genome shotgun (WGS) entry which is preliminary data.</text>
</comment>
<gene>
    <name evidence="1" type="ORF">HY618_01970</name>
</gene>
<proteinExistence type="predicted"/>
<accession>A0A933E947</accession>
<evidence type="ECO:0000313" key="2">
    <source>
        <dbReference type="Proteomes" id="UP000752292"/>
    </source>
</evidence>
<name>A0A933E947_UNCTE</name>
<dbReference type="Gene3D" id="3.40.50.12500">
    <property type="match status" value="1"/>
</dbReference>